<dbReference type="EMBL" id="JBDFQZ010000009">
    <property type="protein sequence ID" value="KAK9689926.1"/>
    <property type="molecule type" value="Genomic_DNA"/>
</dbReference>
<protein>
    <submittedName>
        <fullName evidence="2">Uncharacterized protein</fullName>
    </submittedName>
</protein>
<proteinExistence type="predicted"/>
<comment type="caution">
    <text evidence="2">The sequence shown here is derived from an EMBL/GenBank/DDBJ whole genome shotgun (WGS) entry which is preliminary data.</text>
</comment>
<name>A0AAW1IKP3_SAPOF</name>
<accession>A0AAW1IKP3</accession>
<evidence type="ECO:0000313" key="3">
    <source>
        <dbReference type="Proteomes" id="UP001443914"/>
    </source>
</evidence>
<keyword evidence="1" id="KW-0175">Coiled coil</keyword>
<reference evidence="2" key="1">
    <citation type="submission" date="2024-03" db="EMBL/GenBank/DDBJ databases">
        <title>WGS assembly of Saponaria officinalis var. Norfolk2.</title>
        <authorList>
            <person name="Jenkins J."/>
            <person name="Shu S."/>
            <person name="Grimwood J."/>
            <person name="Barry K."/>
            <person name="Goodstein D."/>
            <person name="Schmutz J."/>
            <person name="Leebens-Mack J."/>
            <person name="Osbourn A."/>
        </authorList>
    </citation>
    <scope>NUCLEOTIDE SEQUENCE [LARGE SCALE GENOMIC DNA]</scope>
    <source>
        <strain evidence="2">JIC</strain>
    </source>
</reference>
<evidence type="ECO:0000256" key="1">
    <source>
        <dbReference type="SAM" id="Coils"/>
    </source>
</evidence>
<dbReference type="AlphaFoldDB" id="A0AAW1IKP3"/>
<feature type="coiled-coil region" evidence="1">
    <location>
        <begin position="171"/>
        <end position="198"/>
    </location>
</feature>
<sequence>MAQRPFNMNKNELYIECHRPFKLPNSNYSGMIRVYELLNPQKQNMLTTMDWSFEPVIVDPNATSGYNSLEIDGQLVHLEKLVQDLCKSRLRVNKLGYCYFQVRRGVADTTETYGFAFYRMNDVLKWSDYGVALNPGKPNLMTWDRLDILHGGKSDLTEMEIHQTANDDTVIEQLKSKVQKLSDQVKELQAQLNSDSRVPESPKYPELNRSPVQPFMFNFITNLNDPYNVPKILQHWGTNLNNFGTYTPTTGLIVGMEGLRRLTISVKPGHQFDANNWYRVGVKELTTTILVYEGTAHSVTVAGHTMSSPLDGNAYIIQYVVNNNPPFLFGFLTLVGIGARIAIRYG</sequence>
<evidence type="ECO:0000313" key="2">
    <source>
        <dbReference type="EMBL" id="KAK9689926.1"/>
    </source>
</evidence>
<gene>
    <name evidence="2" type="ORF">RND81_09G091500</name>
</gene>
<organism evidence="2 3">
    <name type="scientific">Saponaria officinalis</name>
    <name type="common">Common soapwort</name>
    <name type="synonym">Lychnis saponaria</name>
    <dbReference type="NCBI Taxonomy" id="3572"/>
    <lineage>
        <taxon>Eukaryota</taxon>
        <taxon>Viridiplantae</taxon>
        <taxon>Streptophyta</taxon>
        <taxon>Embryophyta</taxon>
        <taxon>Tracheophyta</taxon>
        <taxon>Spermatophyta</taxon>
        <taxon>Magnoliopsida</taxon>
        <taxon>eudicotyledons</taxon>
        <taxon>Gunneridae</taxon>
        <taxon>Pentapetalae</taxon>
        <taxon>Caryophyllales</taxon>
        <taxon>Caryophyllaceae</taxon>
        <taxon>Caryophylleae</taxon>
        <taxon>Saponaria</taxon>
    </lineage>
</organism>
<dbReference type="Proteomes" id="UP001443914">
    <property type="component" value="Unassembled WGS sequence"/>
</dbReference>
<keyword evidence="3" id="KW-1185">Reference proteome</keyword>